<comment type="catalytic activity">
    <reaction evidence="10">
        <text>a very-long-chain acyl-CoA + malonyl-CoA + H(+) = a very-long-chain 3-oxoacyl-CoA + CO2 + CoA</text>
        <dbReference type="Rhea" id="RHEA:32727"/>
        <dbReference type="ChEBI" id="CHEBI:15378"/>
        <dbReference type="ChEBI" id="CHEBI:16526"/>
        <dbReference type="ChEBI" id="CHEBI:57287"/>
        <dbReference type="ChEBI" id="CHEBI:57384"/>
        <dbReference type="ChEBI" id="CHEBI:90725"/>
        <dbReference type="ChEBI" id="CHEBI:90736"/>
        <dbReference type="EC" id="2.3.1.199"/>
    </reaction>
</comment>
<evidence type="ECO:0000313" key="12">
    <source>
        <dbReference type="Proteomes" id="UP000008912"/>
    </source>
</evidence>
<evidence type="ECO:0000256" key="3">
    <source>
        <dbReference type="ARBA" id="ARBA00022679"/>
    </source>
</evidence>
<dbReference type="GO" id="GO:0030148">
    <property type="term" value="P:sphingolipid biosynthetic process"/>
    <property type="evidence" value="ECO:0007669"/>
    <property type="project" value="TreeGrafter"/>
</dbReference>
<keyword evidence="3 10" id="KW-0808">Transferase</keyword>
<dbReference type="GO" id="GO:0034626">
    <property type="term" value="P:fatty acid elongation, polyunsaturated fatty acid"/>
    <property type="evidence" value="ECO:0007669"/>
    <property type="project" value="TreeGrafter"/>
</dbReference>
<dbReference type="GO" id="GO:0019367">
    <property type="term" value="P:fatty acid elongation, saturated fatty acid"/>
    <property type="evidence" value="ECO:0007669"/>
    <property type="project" value="TreeGrafter"/>
</dbReference>
<evidence type="ECO:0000256" key="1">
    <source>
        <dbReference type="ARBA" id="ARBA00004141"/>
    </source>
</evidence>
<evidence type="ECO:0000256" key="5">
    <source>
        <dbReference type="ARBA" id="ARBA00022832"/>
    </source>
</evidence>
<dbReference type="GO" id="GO:0005789">
    <property type="term" value="C:endoplasmic reticulum membrane"/>
    <property type="evidence" value="ECO:0007669"/>
    <property type="project" value="TreeGrafter"/>
</dbReference>
<reference evidence="11" key="2">
    <citation type="submission" date="2025-08" db="UniProtKB">
        <authorList>
            <consortium name="Ensembl"/>
        </authorList>
    </citation>
    <scope>IDENTIFICATION</scope>
</reference>
<keyword evidence="7 10" id="KW-0443">Lipid metabolism</keyword>
<evidence type="ECO:0000256" key="8">
    <source>
        <dbReference type="ARBA" id="ARBA00023136"/>
    </source>
</evidence>
<keyword evidence="12" id="KW-1185">Reference proteome</keyword>
<keyword evidence="2 10" id="KW-0444">Lipid biosynthesis</keyword>
<reference evidence="11 12" key="1">
    <citation type="journal article" date="2010" name="Nature">
        <title>The sequence and de novo assembly of the giant panda genome.</title>
        <authorList>
            <person name="Li R."/>
            <person name="Fan W."/>
            <person name="Tian G."/>
            <person name="Zhu H."/>
            <person name="He L."/>
            <person name="Cai J."/>
            <person name="Huang Q."/>
            <person name="Cai Q."/>
            <person name="Li B."/>
            <person name="Bai Y."/>
            <person name="Zhang Z."/>
            <person name="Zhang Y."/>
            <person name="Wang W."/>
            <person name="Li J."/>
            <person name="Wei F."/>
            <person name="Li H."/>
            <person name="Jian M."/>
            <person name="Li J."/>
            <person name="Zhang Z."/>
            <person name="Nielsen R."/>
            <person name="Li D."/>
            <person name="Gu W."/>
            <person name="Yang Z."/>
            <person name="Xuan Z."/>
            <person name="Ryder O.A."/>
            <person name="Leung F.C."/>
            <person name="Zhou Y."/>
            <person name="Cao J."/>
            <person name="Sun X."/>
            <person name="Fu Y."/>
            <person name="Fang X."/>
            <person name="Guo X."/>
            <person name="Wang B."/>
            <person name="Hou R."/>
            <person name="Shen F."/>
            <person name="Mu B."/>
            <person name="Ni P."/>
            <person name="Lin R."/>
            <person name="Qian W."/>
            <person name="Wang G."/>
            <person name="Yu C."/>
            <person name="Nie W."/>
            <person name="Wang J."/>
            <person name="Wu Z."/>
            <person name="Liang H."/>
            <person name="Min J."/>
            <person name="Wu Q."/>
            <person name="Cheng S."/>
            <person name="Ruan J."/>
            <person name="Wang M."/>
            <person name="Shi Z."/>
            <person name="Wen M."/>
            <person name="Liu B."/>
            <person name="Ren X."/>
            <person name="Zheng H."/>
            <person name="Dong D."/>
            <person name="Cook K."/>
            <person name="Shan G."/>
            <person name="Zhang H."/>
            <person name="Kosiol C."/>
            <person name="Xie X."/>
            <person name="Lu Z."/>
            <person name="Zheng H."/>
            <person name="Li Y."/>
            <person name="Steiner C.C."/>
            <person name="Lam T.T."/>
            <person name="Lin S."/>
            <person name="Zhang Q."/>
            <person name="Li G."/>
            <person name="Tian J."/>
            <person name="Gong T."/>
            <person name="Liu H."/>
            <person name="Zhang D."/>
            <person name="Fang L."/>
            <person name="Ye C."/>
            <person name="Zhang J."/>
            <person name="Hu W."/>
            <person name="Xu A."/>
            <person name="Ren Y."/>
            <person name="Zhang G."/>
            <person name="Bruford M.W."/>
            <person name="Li Q."/>
            <person name="Ma L."/>
            <person name="Guo Y."/>
            <person name="An N."/>
            <person name="Hu Y."/>
            <person name="Zheng Y."/>
            <person name="Shi Y."/>
            <person name="Li Z."/>
            <person name="Liu Q."/>
            <person name="Chen Y."/>
            <person name="Zhao J."/>
            <person name="Qu N."/>
            <person name="Zhao S."/>
            <person name="Tian F."/>
            <person name="Wang X."/>
            <person name="Wang H."/>
            <person name="Xu L."/>
            <person name="Liu X."/>
            <person name="Vinar T."/>
            <person name="Wang Y."/>
            <person name="Lam T.W."/>
            <person name="Yiu S.M."/>
            <person name="Liu S."/>
            <person name="Zhang H."/>
            <person name="Li D."/>
            <person name="Huang Y."/>
            <person name="Wang X."/>
            <person name="Yang G."/>
            <person name="Jiang Z."/>
            <person name="Wang J."/>
            <person name="Qin N."/>
            <person name="Li L."/>
            <person name="Li J."/>
            <person name="Bolund L."/>
            <person name="Kristiansen K."/>
            <person name="Wong G.K."/>
            <person name="Olson M."/>
            <person name="Zhang X."/>
            <person name="Li S."/>
            <person name="Yang H."/>
            <person name="Wang J."/>
            <person name="Wang J."/>
        </authorList>
    </citation>
    <scope>NUCLEOTIDE SEQUENCE [LARGE SCALE GENOMIC DNA]</scope>
</reference>
<dbReference type="GO" id="GO:0034625">
    <property type="term" value="P:fatty acid elongation, monounsaturated fatty acid"/>
    <property type="evidence" value="ECO:0007669"/>
    <property type="project" value="TreeGrafter"/>
</dbReference>
<keyword evidence="4 10" id="KW-0812">Transmembrane</keyword>
<dbReference type="AlphaFoldDB" id="A0A7N5KBS4"/>
<dbReference type="GO" id="GO:0009922">
    <property type="term" value="F:fatty acid elongase activity"/>
    <property type="evidence" value="ECO:0007669"/>
    <property type="project" value="UniProtKB-EC"/>
</dbReference>
<evidence type="ECO:0000256" key="9">
    <source>
        <dbReference type="ARBA" id="ARBA00023160"/>
    </source>
</evidence>
<reference evidence="11" key="3">
    <citation type="submission" date="2025-09" db="UniProtKB">
        <authorList>
            <consortium name="Ensembl"/>
        </authorList>
    </citation>
    <scope>IDENTIFICATION</scope>
</reference>
<dbReference type="Pfam" id="PF01151">
    <property type="entry name" value="ELO"/>
    <property type="match status" value="1"/>
</dbReference>
<accession>A0A7N5KBS4</accession>
<dbReference type="GeneTree" id="ENSGT01050000244965"/>
<evidence type="ECO:0000313" key="11">
    <source>
        <dbReference type="Ensembl" id="ENSAMEP00000037738.1"/>
    </source>
</evidence>
<dbReference type="InterPro" id="IPR002076">
    <property type="entry name" value="ELO_fam"/>
</dbReference>
<protein>
    <recommendedName>
        <fullName evidence="10">Elongation of very long chain fatty acids protein</fullName>
        <ecNumber evidence="10">2.3.1.199</ecNumber>
    </recommendedName>
    <alternativeName>
        <fullName evidence="10">Very-long-chain 3-oxoacyl-CoA synthase</fullName>
    </alternativeName>
</protein>
<gene>
    <name evidence="11" type="primary">ELOVL6</name>
</gene>
<evidence type="ECO:0000256" key="2">
    <source>
        <dbReference type="ARBA" id="ARBA00022516"/>
    </source>
</evidence>
<sequence>MNMSVLTLQEYEFEKQFNENEAIQWMQENWKKSFLFSALYAAFIFGGRHLMNKRAKFELRKPLVLWSLTLAVFRWGRDACASDSSRLHLVTVWQCFLLFGTIRSFKEPSWSPTQSGSKRGA</sequence>
<dbReference type="EC" id="2.3.1.199" evidence="10"/>
<evidence type="ECO:0000256" key="7">
    <source>
        <dbReference type="ARBA" id="ARBA00023098"/>
    </source>
</evidence>
<dbReference type="PANTHER" id="PTHR11157:SF125">
    <property type="entry name" value="ELONGATION OF VERY LONG CHAIN FATTY ACIDS PROTEIN 6"/>
    <property type="match status" value="1"/>
</dbReference>
<comment type="caution">
    <text evidence="10">Lacks conserved residue(s) required for the propagation of feature annotation.</text>
</comment>
<dbReference type="Ensembl" id="ENSAMET00000049798.1">
    <property type="protein sequence ID" value="ENSAMEP00000037738.1"/>
    <property type="gene ID" value="ENSAMEG00000014947.2"/>
</dbReference>
<dbReference type="GO" id="GO:0042761">
    <property type="term" value="P:very long-chain fatty acid biosynthetic process"/>
    <property type="evidence" value="ECO:0007669"/>
    <property type="project" value="TreeGrafter"/>
</dbReference>
<comment type="similarity">
    <text evidence="10">Belongs to the ELO family.</text>
</comment>
<keyword evidence="8 10" id="KW-0472">Membrane</keyword>
<organism evidence="11 12">
    <name type="scientific">Ailuropoda melanoleuca</name>
    <name type="common">Giant panda</name>
    <dbReference type="NCBI Taxonomy" id="9646"/>
    <lineage>
        <taxon>Eukaryota</taxon>
        <taxon>Metazoa</taxon>
        <taxon>Chordata</taxon>
        <taxon>Craniata</taxon>
        <taxon>Vertebrata</taxon>
        <taxon>Euteleostomi</taxon>
        <taxon>Mammalia</taxon>
        <taxon>Eutheria</taxon>
        <taxon>Laurasiatheria</taxon>
        <taxon>Carnivora</taxon>
        <taxon>Caniformia</taxon>
        <taxon>Ursidae</taxon>
        <taxon>Ailuropoda</taxon>
    </lineage>
</organism>
<keyword evidence="6 10" id="KW-1133">Transmembrane helix</keyword>
<keyword evidence="5 10" id="KW-0276">Fatty acid metabolism</keyword>
<comment type="subcellular location">
    <subcellularLocation>
        <location evidence="1">Membrane</location>
        <topology evidence="1">Multi-pass membrane protein</topology>
    </subcellularLocation>
</comment>
<feature type="transmembrane region" description="Helical" evidence="10">
    <location>
        <begin position="34"/>
        <end position="51"/>
    </location>
</feature>
<dbReference type="PANTHER" id="PTHR11157">
    <property type="entry name" value="FATTY ACID ACYL TRANSFERASE-RELATED"/>
    <property type="match status" value="1"/>
</dbReference>
<evidence type="ECO:0000256" key="6">
    <source>
        <dbReference type="ARBA" id="ARBA00022989"/>
    </source>
</evidence>
<evidence type="ECO:0000256" key="4">
    <source>
        <dbReference type="ARBA" id="ARBA00022692"/>
    </source>
</evidence>
<dbReference type="Proteomes" id="UP000008912">
    <property type="component" value="Unassembled WGS sequence"/>
</dbReference>
<proteinExistence type="inferred from homology"/>
<keyword evidence="9 10" id="KW-0275">Fatty acid biosynthesis</keyword>
<name>A0A7N5KBS4_AILME</name>
<evidence type="ECO:0000256" key="10">
    <source>
        <dbReference type="RuleBase" id="RU361115"/>
    </source>
</evidence>